<accession>A0A9D2AEW2</accession>
<feature type="domain" description="HTH cro/C1-type" evidence="3">
    <location>
        <begin position="12"/>
        <end position="66"/>
    </location>
</feature>
<name>A0A9D2AEW2_9FIRM</name>
<dbReference type="EMBL" id="DXFX01000029">
    <property type="protein sequence ID" value="HIX07253.1"/>
    <property type="molecule type" value="Genomic_DNA"/>
</dbReference>
<dbReference type="Pfam" id="PF01381">
    <property type="entry name" value="HTH_3"/>
    <property type="match status" value="1"/>
</dbReference>
<proteinExistence type="predicted"/>
<dbReference type="Gene3D" id="1.10.260.40">
    <property type="entry name" value="lambda repressor-like DNA-binding domains"/>
    <property type="match status" value="1"/>
</dbReference>
<evidence type="ECO:0000313" key="4">
    <source>
        <dbReference type="EMBL" id="HIX07253.1"/>
    </source>
</evidence>
<evidence type="ECO:0000256" key="2">
    <source>
        <dbReference type="SAM" id="Phobius"/>
    </source>
</evidence>
<dbReference type="PANTHER" id="PTHR46558:SF13">
    <property type="entry name" value="HTH-TYPE TRANSCRIPTIONAL REGULATOR IMMR"/>
    <property type="match status" value="1"/>
</dbReference>
<dbReference type="PANTHER" id="PTHR46558">
    <property type="entry name" value="TRACRIPTIONAL REGULATORY PROTEIN-RELATED-RELATED"/>
    <property type="match status" value="1"/>
</dbReference>
<keyword evidence="1" id="KW-0238">DNA-binding</keyword>
<protein>
    <submittedName>
        <fullName evidence="4">Helix-turn-helix domain-containing protein</fullName>
    </submittedName>
</protein>
<reference evidence="4" key="1">
    <citation type="journal article" date="2021" name="PeerJ">
        <title>Extensive microbial diversity within the chicken gut microbiome revealed by metagenomics and culture.</title>
        <authorList>
            <person name="Gilroy R."/>
            <person name="Ravi A."/>
            <person name="Getino M."/>
            <person name="Pursley I."/>
            <person name="Horton D.L."/>
            <person name="Alikhan N.F."/>
            <person name="Baker D."/>
            <person name="Gharbi K."/>
            <person name="Hall N."/>
            <person name="Watson M."/>
            <person name="Adriaenssens E.M."/>
            <person name="Foster-Nyarko E."/>
            <person name="Jarju S."/>
            <person name="Secka A."/>
            <person name="Antonio M."/>
            <person name="Oren A."/>
            <person name="Chaudhuri R.R."/>
            <person name="La Ragione R."/>
            <person name="Hildebrand F."/>
            <person name="Pallen M.J."/>
        </authorList>
    </citation>
    <scope>NUCLEOTIDE SEQUENCE</scope>
    <source>
        <strain evidence="4">811</strain>
    </source>
</reference>
<keyword evidence="2" id="KW-1133">Transmembrane helix</keyword>
<keyword evidence="2" id="KW-0812">Transmembrane</keyword>
<feature type="transmembrane region" description="Helical" evidence="2">
    <location>
        <begin position="87"/>
        <end position="111"/>
    </location>
</feature>
<sequence length="198" mass="22514">MDELKNIVARNLAACRKEAGLTQLQLAEKLNYSDKAISKWERGDSLPDLTVLYELAVLYGVTLDYLVKEHADKRPVLYGKLKKRTHIFVTVMSSLLVWFIATLVFSLLYLFQAQAAGQWLIFIWALPVNGILLVIFAGIWGNRVLRTLAVSFLVWMAALALFLTLPMQNAWLVFVVAAPLQVLAIFWFFLRAQKAKIK</sequence>
<evidence type="ECO:0000256" key="1">
    <source>
        <dbReference type="ARBA" id="ARBA00023125"/>
    </source>
</evidence>
<dbReference type="InterPro" id="IPR001387">
    <property type="entry name" value="Cro/C1-type_HTH"/>
</dbReference>
<feature type="transmembrane region" description="Helical" evidence="2">
    <location>
        <begin position="171"/>
        <end position="190"/>
    </location>
</feature>
<feature type="transmembrane region" description="Helical" evidence="2">
    <location>
        <begin position="117"/>
        <end position="140"/>
    </location>
</feature>
<feature type="transmembrane region" description="Helical" evidence="2">
    <location>
        <begin position="147"/>
        <end position="165"/>
    </location>
</feature>
<dbReference type="Proteomes" id="UP000824204">
    <property type="component" value="Unassembled WGS sequence"/>
</dbReference>
<keyword evidence="2" id="KW-0472">Membrane</keyword>
<dbReference type="InterPro" id="IPR010982">
    <property type="entry name" value="Lambda_DNA-bd_dom_sf"/>
</dbReference>
<dbReference type="PROSITE" id="PS50943">
    <property type="entry name" value="HTH_CROC1"/>
    <property type="match status" value="1"/>
</dbReference>
<evidence type="ECO:0000259" key="3">
    <source>
        <dbReference type="PROSITE" id="PS50943"/>
    </source>
</evidence>
<dbReference type="CDD" id="cd00093">
    <property type="entry name" value="HTH_XRE"/>
    <property type="match status" value="1"/>
</dbReference>
<dbReference type="GO" id="GO:0003677">
    <property type="term" value="F:DNA binding"/>
    <property type="evidence" value="ECO:0007669"/>
    <property type="project" value="UniProtKB-KW"/>
</dbReference>
<organism evidence="4 5">
    <name type="scientific">Candidatus Borkfalkia faecipullorum</name>
    <dbReference type="NCBI Taxonomy" id="2838510"/>
    <lineage>
        <taxon>Bacteria</taxon>
        <taxon>Bacillati</taxon>
        <taxon>Bacillota</taxon>
        <taxon>Clostridia</taxon>
        <taxon>Christensenellales</taxon>
        <taxon>Christensenellaceae</taxon>
        <taxon>Candidatus Borkfalkia</taxon>
    </lineage>
</organism>
<dbReference type="AlphaFoldDB" id="A0A9D2AEW2"/>
<dbReference type="SUPFAM" id="SSF47413">
    <property type="entry name" value="lambda repressor-like DNA-binding domains"/>
    <property type="match status" value="1"/>
</dbReference>
<comment type="caution">
    <text evidence="4">The sequence shown here is derived from an EMBL/GenBank/DDBJ whole genome shotgun (WGS) entry which is preliminary data.</text>
</comment>
<dbReference type="SMART" id="SM00530">
    <property type="entry name" value="HTH_XRE"/>
    <property type="match status" value="1"/>
</dbReference>
<evidence type="ECO:0000313" key="5">
    <source>
        <dbReference type="Proteomes" id="UP000824204"/>
    </source>
</evidence>
<reference evidence="4" key="2">
    <citation type="submission" date="2021-04" db="EMBL/GenBank/DDBJ databases">
        <authorList>
            <person name="Gilroy R."/>
        </authorList>
    </citation>
    <scope>NUCLEOTIDE SEQUENCE</scope>
    <source>
        <strain evidence="4">811</strain>
    </source>
</reference>
<gene>
    <name evidence="4" type="ORF">H9741_02145</name>
</gene>